<dbReference type="Gene3D" id="1.25.10.10">
    <property type="entry name" value="Leucine-rich Repeat Variant"/>
    <property type="match status" value="1"/>
</dbReference>
<gene>
    <name evidence="6" type="primary">LOC115884978</name>
</gene>
<reference evidence="6" key="1">
    <citation type="submission" date="2025-08" db="UniProtKB">
        <authorList>
            <consortium name="RefSeq"/>
        </authorList>
    </citation>
    <scope>IDENTIFICATION</scope>
    <source>
        <tissue evidence="6">Gonads</tissue>
    </source>
</reference>
<dbReference type="InterPro" id="IPR011989">
    <property type="entry name" value="ARM-like"/>
</dbReference>
<keyword evidence="3" id="KW-0539">Nucleus</keyword>
<dbReference type="PANTHER" id="PTHR16056">
    <property type="entry name" value="REGULATOR OF MICROTUBULE DYNAMICS PROTEIN"/>
    <property type="match status" value="1"/>
</dbReference>
<organism evidence="5 6">
    <name type="scientific">Sitophilus oryzae</name>
    <name type="common">Rice weevil</name>
    <name type="synonym">Curculio oryzae</name>
    <dbReference type="NCBI Taxonomy" id="7048"/>
    <lineage>
        <taxon>Eukaryota</taxon>
        <taxon>Metazoa</taxon>
        <taxon>Ecdysozoa</taxon>
        <taxon>Arthropoda</taxon>
        <taxon>Hexapoda</taxon>
        <taxon>Insecta</taxon>
        <taxon>Pterygota</taxon>
        <taxon>Neoptera</taxon>
        <taxon>Endopterygota</taxon>
        <taxon>Coleoptera</taxon>
        <taxon>Polyphaga</taxon>
        <taxon>Cucujiformia</taxon>
        <taxon>Curculionidae</taxon>
        <taxon>Dryophthorinae</taxon>
        <taxon>Sitophilus</taxon>
    </lineage>
</organism>
<accession>A0A6J2Y7J3</accession>
<dbReference type="OrthoDB" id="361362at2759"/>
<dbReference type="AlphaFoldDB" id="A0A6J2Y7J3"/>
<feature type="domain" description="Pre-rRNA-processing protein Ipi1 N-terminal" evidence="4">
    <location>
        <begin position="141"/>
        <end position="235"/>
    </location>
</feature>
<dbReference type="GeneID" id="115884978"/>
<protein>
    <submittedName>
        <fullName evidence="6">Testis-expressed protein 10 homolog</fullName>
    </submittedName>
</protein>
<keyword evidence="5" id="KW-1185">Reference proteome</keyword>
<dbReference type="RefSeq" id="XP_030759572.1">
    <property type="nucleotide sequence ID" value="XM_030903712.1"/>
</dbReference>
<sequence>MGKNQRHKKDIKAEKAKTKLKQVKTKFLPKGLNVTKTTFKIKPIVIPEQLKQKDFDEVLSRRKLNVKDLLSRIKHYNENIRHSACIELGDMVKIHTEDIQQHLAQICLAVSSLIQDRERKVRKVAIKCIDTILEHIPHMKLLPFFDYFFTNLRCAMTNIDKGIQEDSLLFLDCFIKKDYDLIRNTSNKLLSDFLSLISKFRSDSQLERTLTLNLGSNITSVAWRIQVLSRLHAILKIMVIEDKQIKNSKSDTADGQCNINYGLYKYTFGQLLEAPVSDVLGTSKSDFQKNSFQNFDQQIVSILPLLYETWLEVIPEEKVKKPTAENTILDDEAASLLTSVMNIIHLLSQYIKQVENEEITFAIVFVTPQSKRFFKHLLSGFPYSHSVSKTKKKENNLNNLESSNLKCFQENLQICHLYSILIVNGGHVYLKKYTQVVMLYIIRILNHKQALKEENVNCLLSFLKECFDHDSANFRNFGMDLHLLLENTIIFYENGRISYKEKNELFWMLSNIEKERLCNSEKYQNWLASLPNILCAPTISDSSVLVLLQISKKHRNRFYDALVDKLPDILDNLDKAEIVVSDSITKEDVKRNIANIFYYIPNRTNLDIIYNYIERSPLSTFKHYFSNVLCLRREFMRS</sequence>
<evidence type="ECO:0000256" key="3">
    <source>
        <dbReference type="ARBA" id="ARBA00023242"/>
    </source>
</evidence>
<proteinExistence type="inferred from homology"/>
<dbReference type="SUPFAM" id="SSF48371">
    <property type="entry name" value="ARM repeat"/>
    <property type="match status" value="1"/>
</dbReference>
<evidence type="ECO:0000256" key="1">
    <source>
        <dbReference type="ARBA" id="ARBA00004123"/>
    </source>
</evidence>
<comment type="subcellular location">
    <subcellularLocation>
        <location evidence="1">Nucleus</location>
    </subcellularLocation>
</comment>
<dbReference type="Proteomes" id="UP000504635">
    <property type="component" value="Unplaced"/>
</dbReference>
<evidence type="ECO:0000259" key="4">
    <source>
        <dbReference type="Pfam" id="PF12333"/>
    </source>
</evidence>
<dbReference type="GO" id="GO:0071339">
    <property type="term" value="C:MLL1 complex"/>
    <property type="evidence" value="ECO:0007669"/>
    <property type="project" value="TreeGrafter"/>
</dbReference>
<dbReference type="FunCoup" id="A0A6J2Y7J3">
    <property type="interactions" value="607"/>
</dbReference>
<dbReference type="InterPro" id="IPR024679">
    <property type="entry name" value="Ipi1_N"/>
</dbReference>
<evidence type="ECO:0000313" key="6">
    <source>
        <dbReference type="RefSeq" id="XP_030759572.1"/>
    </source>
</evidence>
<dbReference type="PANTHER" id="PTHR16056:SF2">
    <property type="entry name" value="TESTIS-EXPRESSED PROTEIN 10"/>
    <property type="match status" value="1"/>
</dbReference>
<dbReference type="Pfam" id="PF12333">
    <property type="entry name" value="Ipi1_N"/>
    <property type="match status" value="1"/>
</dbReference>
<evidence type="ECO:0000256" key="2">
    <source>
        <dbReference type="ARBA" id="ARBA00006427"/>
    </source>
</evidence>
<comment type="similarity">
    <text evidence="2">Belongs to the IPI1/TEX10 family.</text>
</comment>
<name>A0A6J2Y7J3_SITOR</name>
<dbReference type="InParanoid" id="A0A6J2Y7J3"/>
<evidence type="ECO:0000313" key="5">
    <source>
        <dbReference type="Proteomes" id="UP000504635"/>
    </source>
</evidence>
<dbReference type="KEGG" id="soy:115884978"/>
<dbReference type="InterPro" id="IPR016024">
    <property type="entry name" value="ARM-type_fold"/>
</dbReference>